<feature type="domain" description="Smf/DprA SLOG" evidence="1">
    <location>
        <begin position="2"/>
        <end position="53"/>
    </location>
</feature>
<dbReference type="STRING" id="663278.Ethha_0715"/>
<sequence length="125" mass="13801">MKVAVIGSRHAGEETYNLILRQLPKGCSQIITGGACGVDALAKRAAAELGVKHTCIRPRYQRYGRSAPLVRNIDIVENADCVLAFWDGQSKGTRHALGCCIKLGKPFKIFLITRHPIRMPNFLQN</sequence>
<dbReference type="Pfam" id="PF02481">
    <property type="entry name" value="DNA_processg_A"/>
    <property type="match status" value="1"/>
</dbReference>
<organism evidence="2 3">
    <name type="scientific">Ethanoligenens harbinense (strain DSM 18485 / JCM 12961 / CGMCC 1.5033 / YUAN-3)</name>
    <dbReference type="NCBI Taxonomy" id="663278"/>
    <lineage>
        <taxon>Bacteria</taxon>
        <taxon>Bacillati</taxon>
        <taxon>Bacillota</taxon>
        <taxon>Clostridia</taxon>
        <taxon>Eubacteriales</taxon>
        <taxon>Oscillospiraceae</taxon>
        <taxon>Ethanoligenens</taxon>
    </lineage>
</organism>
<proteinExistence type="predicted"/>
<evidence type="ECO:0000313" key="3">
    <source>
        <dbReference type="Proteomes" id="UP000001551"/>
    </source>
</evidence>
<dbReference type="eggNOG" id="COG0758">
    <property type="taxonomic scope" value="Bacteria"/>
</dbReference>
<accession>E6U2J3</accession>
<name>E6U2J3_ETHHY</name>
<dbReference type="RefSeq" id="WP_013484654.1">
    <property type="nucleotide sequence ID" value="NC_014828.1"/>
</dbReference>
<protein>
    <recommendedName>
        <fullName evidence="1">Smf/DprA SLOG domain-containing protein</fullName>
    </recommendedName>
</protein>
<dbReference type="SUPFAM" id="SSF102405">
    <property type="entry name" value="MCP/YpsA-like"/>
    <property type="match status" value="1"/>
</dbReference>
<dbReference type="HOGENOM" id="CLU_144704_0_0_9"/>
<evidence type="ECO:0000259" key="1">
    <source>
        <dbReference type="Pfam" id="PF02481"/>
    </source>
</evidence>
<reference evidence="2 3" key="1">
    <citation type="submission" date="2010-12" db="EMBL/GenBank/DDBJ databases">
        <title>Complete sequence of Ethanoligenens harbinense YUAN-3.</title>
        <authorList>
            <person name="Lucas S."/>
            <person name="Copeland A."/>
            <person name="Lapidus A."/>
            <person name="Cheng J.-F."/>
            <person name="Bruce D."/>
            <person name="Goodwin L."/>
            <person name="Pitluck S."/>
            <person name="Chertkov O."/>
            <person name="Misra M."/>
            <person name="Detter J.C."/>
            <person name="Han C."/>
            <person name="Tapia R."/>
            <person name="Land M."/>
            <person name="Hauser L."/>
            <person name="Jeffries C."/>
            <person name="Kyrpides N."/>
            <person name="Ivanova N."/>
            <person name="Mikhailova N."/>
            <person name="Wang A."/>
            <person name="Mouttaki H."/>
            <person name="He Z."/>
            <person name="Zhou J."/>
            <person name="Hemme C.L."/>
            <person name="Woyke T."/>
        </authorList>
    </citation>
    <scope>NUCLEOTIDE SEQUENCE [LARGE SCALE GENOMIC DNA]</scope>
    <source>
        <strain evidence="3">DSM 18485 / JCM 12961 / CGMCC 1.5033 / YUAN-3</strain>
    </source>
</reference>
<dbReference type="InterPro" id="IPR057666">
    <property type="entry name" value="DrpA_SLOG"/>
</dbReference>
<dbReference type="Gene3D" id="3.40.50.450">
    <property type="match status" value="1"/>
</dbReference>
<dbReference type="EMBL" id="CP002400">
    <property type="protein sequence ID" value="ADU26284.1"/>
    <property type="molecule type" value="Genomic_DNA"/>
</dbReference>
<gene>
    <name evidence="2" type="ordered locus">Ethha_0715</name>
</gene>
<dbReference type="Proteomes" id="UP000001551">
    <property type="component" value="Chromosome"/>
</dbReference>
<evidence type="ECO:0000313" key="2">
    <source>
        <dbReference type="EMBL" id="ADU26284.1"/>
    </source>
</evidence>
<dbReference type="KEGG" id="eha:Ethha_0715"/>
<dbReference type="AlphaFoldDB" id="E6U2J3"/>
<keyword evidence="3" id="KW-1185">Reference proteome</keyword>